<dbReference type="RefSeq" id="WP_174966646.1">
    <property type="nucleotide sequence ID" value="NZ_CABPRY010000004.1"/>
</dbReference>
<dbReference type="InterPro" id="IPR006684">
    <property type="entry name" value="YbgC/YbaW"/>
</dbReference>
<accession>A0A5E4V8T0</accession>
<dbReference type="InterPro" id="IPR050563">
    <property type="entry name" value="4-hydroxybenzoyl-CoA_TE"/>
</dbReference>
<sequence length="155" mass="16978">MRGMADFDTCWSIRVYYEDTDAGGVVFYANYLKFFERARTEWLRSLGIEQLALARETGMIFIVRATALDYLAPARLDDLLTIKSRIERVGGASVDFHQEAWRDATDGSSELLVRGSIKIGCVAASTLRPGKMPANVRLAMLSAAAAGEPPRSAAA</sequence>
<dbReference type="Pfam" id="PF03061">
    <property type="entry name" value="4HBT"/>
    <property type="match status" value="1"/>
</dbReference>
<evidence type="ECO:0000256" key="1">
    <source>
        <dbReference type="ARBA" id="ARBA00005953"/>
    </source>
</evidence>
<dbReference type="SUPFAM" id="SSF54637">
    <property type="entry name" value="Thioesterase/thiol ester dehydrase-isomerase"/>
    <property type="match status" value="1"/>
</dbReference>
<dbReference type="Proteomes" id="UP000396788">
    <property type="component" value="Unassembled WGS sequence"/>
</dbReference>
<evidence type="ECO:0000259" key="3">
    <source>
        <dbReference type="Pfam" id="PF03061"/>
    </source>
</evidence>
<dbReference type="EC" id="3.1.2.-" evidence="4"/>
<dbReference type="PANTHER" id="PTHR31793">
    <property type="entry name" value="4-HYDROXYBENZOYL-COA THIOESTERASE FAMILY MEMBER"/>
    <property type="match status" value="1"/>
</dbReference>
<name>A0A5E4V8T0_9BURK</name>
<dbReference type="NCBIfam" id="TIGR02799">
    <property type="entry name" value="thio_ybgC"/>
    <property type="match status" value="1"/>
</dbReference>
<proteinExistence type="inferred from homology"/>
<protein>
    <submittedName>
        <fullName evidence="4">Acyl-CoA thioesterase YbgC</fullName>
        <ecNumber evidence="4">3.1.2.-</ecNumber>
    </submittedName>
</protein>
<evidence type="ECO:0000313" key="5">
    <source>
        <dbReference type="Proteomes" id="UP000396788"/>
    </source>
</evidence>
<feature type="domain" description="Thioesterase" evidence="3">
    <location>
        <begin position="23"/>
        <end position="103"/>
    </location>
</feature>
<dbReference type="EMBL" id="CABPRY010000004">
    <property type="protein sequence ID" value="VVE08566.1"/>
    <property type="molecule type" value="Genomic_DNA"/>
</dbReference>
<dbReference type="FunFam" id="3.10.129.10:FF:000004">
    <property type="entry name" value="Tol-pal system-associated acyl-CoA thioesterase"/>
    <property type="match status" value="1"/>
</dbReference>
<organism evidence="4 5">
    <name type="scientific">Pandoraea cepalis</name>
    <dbReference type="NCBI Taxonomy" id="2508294"/>
    <lineage>
        <taxon>Bacteria</taxon>
        <taxon>Pseudomonadati</taxon>
        <taxon>Pseudomonadota</taxon>
        <taxon>Betaproteobacteria</taxon>
        <taxon>Burkholderiales</taxon>
        <taxon>Burkholderiaceae</taxon>
        <taxon>Pandoraea</taxon>
    </lineage>
</organism>
<keyword evidence="2 4" id="KW-0378">Hydrolase</keyword>
<gene>
    <name evidence="4" type="primary">ybgC</name>
    <name evidence="4" type="ORF">PCE31107_02526</name>
</gene>
<evidence type="ECO:0000313" key="4">
    <source>
        <dbReference type="EMBL" id="VVE08566.1"/>
    </source>
</evidence>
<dbReference type="PIRSF" id="PIRSF003230">
    <property type="entry name" value="YbgC"/>
    <property type="match status" value="1"/>
</dbReference>
<dbReference type="InterPro" id="IPR006683">
    <property type="entry name" value="Thioestr_dom"/>
</dbReference>
<dbReference type="Gene3D" id="3.10.129.10">
    <property type="entry name" value="Hotdog Thioesterase"/>
    <property type="match status" value="1"/>
</dbReference>
<dbReference type="AlphaFoldDB" id="A0A5E4V8T0"/>
<dbReference type="InterPro" id="IPR014166">
    <property type="entry name" value="Tol-Pal_acyl-CoA_thioesterase"/>
</dbReference>
<comment type="similarity">
    <text evidence="1">Belongs to the 4-hydroxybenzoyl-CoA thioesterase family.</text>
</comment>
<dbReference type="PANTHER" id="PTHR31793:SF37">
    <property type="entry name" value="ACYL-COA THIOESTER HYDROLASE YBGC"/>
    <property type="match status" value="1"/>
</dbReference>
<dbReference type="CDD" id="cd00586">
    <property type="entry name" value="4HBT"/>
    <property type="match status" value="1"/>
</dbReference>
<dbReference type="InterPro" id="IPR029069">
    <property type="entry name" value="HotDog_dom_sf"/>
</dbReference>
<evidence type="ECO:0000256" key="2">
    <source>
        <dbReference type="ARBA" id="ARBA00022801"/>
    </source>
</evidence>
<dbReference type="NCBIfam" id="TIGR00051">
    <property type="entry name" value="YbgC/FadM family acyl-CoA thioesterase"/>
    <property type="match status" value="1"/>
</dbReference>
<dbReference type="GO" id="GO:0047617">
    <property type="term" value="F:fatty acyl-CoA hydrolase activity"/>
    <property type="evidence" value="ECO:0007669"/>
    <property type="project" value="TreeGrafter"/>
</dbReference>
<reference evidence="4 5" key="1">
    <citation type="submission" date="2019-08" db="EMBL/GenBank/DDBJ databases">
        <authorList>
            <person name="Peeters C."/>
        </authorList>
    </citation>
    <scope>NUCLEOTIDE SEQUENCE [LARGE SCALE GENOMIC DNA]</scope>
    <source>
        <strain evidence="4 5">LMG 31107</strain>
    </source>
</reference>